<keyword evidence="3 11" id="KW-0548">Nucleotidyltransferase</keyword>
<evidence type="ECO:0000256" key="7">
    <source>
        <dbReference type="RuleBase" id="RU004190"/>
    </source>
</evidence>
<dbReference type="InterPro" id="IPR014710">
    <property type="entry name" value="RmlC-like_jellyroll"/>
</dbReference>
<dbReference type="SUPFAM" id="SSF51182">
    <property type="entry name" value="RmlC-like cupins"/>
    <property type="match status" value="1"/>
</dbReference>
<sequence length="429" mass="46734">MGARSLLQDTLLRVREVTGIGAPEVAEQAREIGTNNAAFILEPCSRNTAPAAAAAALSAVASGKDPLLLLLPADHLIRDASAFCSIVEQGVSAALGGAIVTFGIVPTAPAIGYGYIQAGARCSDNSYEVASFEEKPSLPRATQFLSDGNYFWNSGIFLSRASVYIAELEAHSPEILSAVREAVVNGTNDLDFFRLQADSYERCPVNSIDYAVMENTKRARMLPLPLEWSDVGSWDAVWKIGTKTAEGNVSTGDVLTHNTKNCLVQASHRLVAIAGLEDVMVVETPDAVLVVHKDQCQEVKVLVDMVRERGTSEASAHRKVYRPWGSYDAVDGGQRYQVKRITVKPGAKLSLQMHHHRAEHWIVVSGTARIRNGDRDYLLTENQSTYIPIGETHSLENPGRIPLELIEVQSGSYLGEDDIVRFEDIYGRA</sequence>
<feature type="domain" description="Nucleotidyl transferase" evidence="8">
    <location>
        <begin position="24"/>
        <end position="245"/>
    </location>
</feature>
<dbReference type="Pfam" id="PF00483">
    <property type="entry name" value="NTP_transferase"/>
    <property type="match status" value="1"/>
</dbReference>
<dbReference type="EC" id="2.7.7.13" evidence="2"/>
<evidence type="ECO:0000259" key="9">
    <source>
        <dbReference type="Pfam" id="PF01050"/>
    </source>
</evidence>
<dbReference type="PANTHER" id="PTHR46390:SF1">
    <property type="entry name" value="MANNOSE-1-PHOSPHATE GUANYLYLTRANSFERASE"/>
    <property type="match status" value="1"/>
</dbReference>
<dbReference type="GO" id="GO:0005525">
    <property type="term" value="F:GTP binding"/>
    <property type="evidence" value="ECO:0007669"/>
    <property type="project" value="UniProtKB-KW"/>
</dbReference>
<evidence type="ECO:0000256" key="2">
    <source>
        <dbReference type="ARBA" id="ARBA00012387"/>
    </source>
</evidence>
<dbReference type="GO" id="GO:0000271">
    <property type="term" value="P:polysaccharide biosynthetic process"/>
    <property type="evidence" value="ECO:0007669"/>
    <property type="project" value="InterPro"/>
</dbReference>
<dbReference type="PANTHER" id="PTHR46390">
    <property type="entry name" value="MANNOSE-1-PHOSPHATE GUANYLYLTRANSFERASE"/>
    <property type="match status" value="1"/>
</dbReference>
<protein>
    <recommendedName>
        <fullName evidence="2">mannose-1-phosphate guanylyltransferase</fullName>
        <ecNumber evidence="2">2.7.7.13</ecNumber>
    </recommendedName>
</protein>
<dbReference type="InterPro" id="IPR051161">
    <property type="entry name" value="Mannose-6P_isomerase_type2"/>
</dbReference>
<dbReference type="CDD" id="cd02213">
    <property type="entry name" value="cupin_PMI_typeII_C"/>
    <property type="match status" value="1"/>
</dbReference>
<feature type="domain" description="MannoseP isomerase/GMP-like beta-helix" evidence="10">
    <location>
        <begin position="255"/>
        <end position="304"/>
    </location>
</feature>
<dbReference type="Pfam" id="PF01050">
    <property type="entry name" value="MannoseP_isomer"/>
    <property type="match status" value="1"/>
</dbReference>
<dbReference type="NCBIfam" id="TIGR01479">
    <property type="entry name" value="GMP_PMI"/>
    <property type="match status" value="1"/>
</dbReference>
<evidence type="ECO:0000256" key="5">
    <source>
        <dbReference type="ARBA" id="ARBA00023134"/>
    </source>
</evidence>
<dbReference type="InterPro" id="IPR011051">
    <property type="entry name" value="RmlC_Cupin_sf"/>
</dbReference>
<dbReference type="InterPro" id="IPR054566">
    <property type="entry name" value="ManC/GMP-like_b-helix"/>
</dbReference>
<dbReference type="InterPro" id="IPR006375">
    <property type="entry name" value="Man1P_GuaTrfase/Man6P_Isoase"/>
</dbReference>
<keyword evidence="11" id="KW-0808">Transferase</keyword>
<name>H1SHN7_9BURK</name>
<proteinExistence type="inferred from homology"/>
<reference evidence="11 12" key="1">
    <citation type="journal article" date="2012" name="J. Bacteriol.">
        <title>De Novo Genome Project of Cupriavidus basilensis OR16.</title>
        <authorList>
            <person name="Cserhati M."/>
            <person name="Kriszt B."/>
            <person name="Szoboszlay S."/>
            <person name="Toth A."/>
            <person name="Szabo I."/>
            <person name="Tancsics A."/>
            <person name="Nagy I."/>
            <person name="Horvath B."/>
            <person name="Nagy I."/>
            <person name="Kukolya J."/>
        </authorList>
    </citation>
    <scope>NUCLEOTIDE SEQUENCE [LARGE SCALE GENOMIC DNA]</scope>
    <source>
        <strain evidence="11 12">OR16</strain>
    </source>
</reference>
<dbReference type="InterPro" id="IPR029044">
    <property type="entry name" value="Nucleotide-diphossugar_trans"/>
</dbReference>
<comment type="caution">
    <text evidence="11">The sequence shown here is derived from an EMBL/GenBank/DDBJ whole genome shotgun (WGS) entry which is preliminary data.</text>
</comment>
<dbReference type="SUPFAM" id="SSF53448">
    <property type="entry name" value="Nucleotide-diphospho-sugar transferases"/>
    <property type="match status" value="1"/>
</dbReference>
<comment type="catalytic activity">
    <reaction evidence="6">
        <text>alpha-D-mannose 1-phosphate + GTP + H(+) = GDP-alpha-D-mannose + diphosphate</text>
        <dbReference type="Rhea" id="RHEA:15229"/>
        <dbReference type="ChEBI" id="CHEBI:15378"/>
        <dbReference type="ChEBI" id="CHEBI:33019"/>
        <dbReference type="ChEBI" id="CHEBI:37565"/>
        <dbReference type="ChEBI" id="CHEBI:57527"/>
        <dbReference type="ChEBI" id="CHEBI:58409"/>
        <dbReference type="EC" id="2.7.7.13"/>
    </reaction>
</comment>
<dbReference type="InterPro" id="IPR005835">
    <property type="entry name" value="NTP_transferase_dom"/>
</dbReference>
<evidence type="ECO:0000259" key="10">
    <source>
        <dbReference type="Pfam" id="PF22640"/>
    </source>
</evidence>
<dbReference type="FunFam" id="2.60.120.10:FF:000032">
    <property type="entry name" value="Mannose-1-phosphate guanylyltransferase/mannose-6-phosphate isomerase"/>
    <property type="match status" value="1"/>
</dbReference>
<dbReference type="Gene3D" id="3.90.550.10">
    <property type="entry name" value="Spore Coat Polysaccharide Biosynthesis Protein SpsA, Chain A"/>
    <property type="match status" value="1"/>
</dbReference>
<dbReference type="PATRIC" id="fig|1127483.3.peg.7934"/>
<feature type="domain" description="Mannose-6-phosphate isomerase type II C-terminal" evidence="9">
    <location>
        <begin position="311"/>
        <end position="424"/>
    </location>
</feature>
<dbReference type="Proteomes" id="UP000005808">
    <property type="component" value="Unassembled WGS sequence"/>
</dbReference>
<evidence type="ECO:0000256" key="3">
    <source>
        <dbReference type="ARBA" id="ARBA00022695"/>
    </source>
</evidence>
<accession>H1SHN7</accession>
<dbReference type="Pfam" id="PF22640">
    <property type="entry name" value="ManC_GMP_beta-helix"/>
    <property type="match status" value="1"/>
</dbReference>
<evidence type="ECO:0000313" key="11">
    <source>
        <dbReference type="EMBL" id="EHP37945.1"/>
    </source>
</evidence>
<keyword evidence="5" id="KW-0342">GTP-binding</keyword>
<evidence type="ECO:0000259" key="8">
    <source>
        <dbReference type="Pfam" id="PF00483"/>
    </source>
</evidence>
<comment type="similarity">
    <text evidence="1 7">Belongs to the mannose-6-phosphate isomerase type 2 family.</text>
</comment>
<gene>
    <name evidence="11" type="ORF">OR16_39899</name>
</gene>
<keyword evidence="4" id="KW-0547">Nucleotide-binding</keyword>
<dbReference type="AlphaFoldDB" id="H1SHN7"/>
<dbReference type="GO" id="GO:0009298">
    <property type="term" value="P:GDP-mannose biosynthetic process"/>
    <property type="evidence" value="ECO:0007669"/>
    <property type="project" value="TreeGrafter"/>
</dbReference>
<dbReference type="InterPro" id="IPR001538">
    <property type="entry name" value="Man6P_isomerase-2_C"/>
</dbReference>
<dbReference type="Gene3D" id="2.60.120.10">
    <property type="entry name" value="Jelly Rolls"/>
    <property type="match status" value="1"/>
</dbReference>
<evidence type="ECO:0000256" key="4">
    <source>
        <dbReference type="ARBA" id="ARBA00022741"/>
    </source>
</evidence>
<dbReference type="GO" id="GO:0004475">
    <property type="term" value="F:mannose-1-phosphate guanylyltransferase (GTP) activity"/>
    <property type="evidence" value="ECO:0007669"/>
    <property type="project" value="UniProtKB-EC"/>
</dbReference>
<dbReference type="EMBL" id="AHJE01000170">
    <property type="protein sequence ID" value="EHP37945.1"/>
    <property type="molecule type" value="Genomic_DNA"/>
</dbReference>
<evidence type="ECO:0000256" key="6">
    <source>
        <dbReference type="ARBA" id="ARBA00047343"/>
    </source>
</evidence>
<evidence type="ECO:0000256" key="1">
    <source>
        <dbReference type="ARBA" id="ARBA00006115"/>
    </source>
</evidence>
<evidence type="ECO:0000313" key="12">
    <source>
        <dbReference type="Proteomes" id="UP000005808"/>
    </source>
</evidence>
<organism evidence="11 12">
    <name type="scientific">Cupriavidus basilensis OR16</name>
    <dbReference type="NCBI Taxonomy" id="1127483"/>
    <lineage>
        <taxon>Bacteria</taxon>
        <taxon>Pseudomonadati</taxon>
        <taxon>Pseudomonadota</taxon>
        <taxon>Betaproteobacteria</taxon>
        <taxon>Burkholderiales</taxon>
        <taxon>Burkholderiaceae</taxon>
        <taxon>Cupriavidus</taxon>
    </lineage>
</organism>